<dbReference type="PROSITE" id="PS51918">
    <property type="entry name" value="RADICAL_SAM"/>
    <property type="match status" value="1"/>
</dbReference>
<dbReference type="AlphaFoldDB" id="A0A3B0R759"/>
<dbReference type="InterPro" id="IPR007197">
    <property type="entry name" value="rSAM"/>
</dbReference>
<evidence type="ECO:0000256" key="4">
    <source>
        <dbReference type="ARBA" id="ARBA00023014"/>
    </source>
</evidence>
<dbReference type="GO" id="GO:0003824">
    <property type="term" value="F:catalytic activity"/>
    <property type="evidence" value="ECO:0007669"/>
    <property type="project" value="InterPro"/>
</dbReference>
<dbReference type="PANTHER" id="PTHR11228:SF7">
    <property type="entry name" value="PQQA PEPTIDE CYCLASE"/>
    <property type="match status" value="1"/>
</dbReference>
<evidence type="ECO:0000256" key="1">
    <source>
        <dbReference type="ARBA" id="ARBA00022691"/>
    </source>
</evidence>
<feature type="domain" description="Radical SAM core" evidence="5">
    <location>
        <begin position="29"/>
        <end position="243"/>
    </location>
</feature>
<evidence type="ECO:0000259" key="5">
    <source>
        <dbReference type="PROSITE" id="PS51918"/>
    </source>
</evidence>
<dbReference type="Pfam" id="PF04055">
    <property type="entry name" value="Radical_SAM"/>
    <property type="match status" value="1"/>
</dbReference>
<dbReference type="GO" id="GO:0046872">
    <property type="term" value="F:metal ion binding"/>
    <property type="evidence" value="ECO:0007669"/>
    <property type="project" value="UniProtKB-KW"/>
</dbReference>
<dbReference type="SFLD" id="SFLDG01067">
    <property type="entry name" value="SPASM/twitch_domain_containing"/>
    <property type="match status" value="1"/>
</dbReference>
<organism evidence="6">
    <name type="scientific">hydrothermal vent metagenome</name>
    <dbReference type="NCBI Taxonomy" id="652676"/>
    <lineage>
        <taxon>unclassified sequences</taxon>
        <taxon>metagenomes</taxon>
        <taxon>ecological metagenomes</taxon>
    </lineage>
</organism>
<evidence type="ECO:0000313" key="6">
    <source>
        <dbReference type="EMBL" id="VAV83678.1"/>
    </source>
</evidence>
<accession>A0A3B0R759</accession>
<dbReference type="CDD" id="cd01335">
    <property type="entry name" value="Radical_SAM"/>
    <property type="match status" value="1"/>
</dbReference>
<dbReference type="SFLD" id="SFLDS00029">
    <property type="entry name" value="Radical_SAM"/>
    <property type="match status" value="1"/>
</dbReference>
<dbReference type="SUPFAM" id="SSF102114">
    <property type="entry name" value="Radical SAM enzymes"/>
    <property type="match status" value="1"/>
</dbReference>
<evidence type="ECO:0000256" key="2">
    <source>
        <dbReference type="ARBA" id="ARBA00022723"/>
    </source>
</evidence>
<dbReference type="EMBL" id="UOEA01000045">
    <property type="protein sequence ID" value="VAV83678.1"/>
    <property type="molecule type" value="Genomic_DNA"/>
</dbReference>
<proteinExistence type="predicted"/>
<name>A0A3B0R759_9ZZZZ</name>
<dbReference type="Gene3D" id="3.20.20.70">
    <property type="entry name" value="Aldolase class I"/>
    <property type="match status" value="1"/>
</dbReference>
<keyword evidence="4" id="KW-0411">Iron-sulfur</keyword>
<protein>
    <recommendedName>
        <fullName evidence="5">Radical SAM core domain-containing protein</fullName>
    </recommendedName>
</protein>
<keyword evidence="2" id="KW-0479">Metal-binding</keyword>
<reference evidence="6" key="1">
    <citation type="submission" date="2018-06" db="EMBL/GenBank/DDBJ databases">
        <authorList>
            <person name="Zhirakovskaya E."/>
        </authorList>
    </citation>
    <scope>NUCLEOTIDE SEQUENCE</scope>
</reference>
<gene>
    <name evidence="6" type="ORF">MNBD_DELTA01-952</name>
</gene>
<dbReference type="InterPro" id="IPR058240">
    <property type="entry name" value="rSAM_sf"/>
</dbReference>
<sequence>MTNKNNNNIKSGADLLWNEFKLKPEILLNAKVLESSVYLTRRCNLKCQYCKIVKTELPSELSMDRWIEAMDVFESLGVRFVNIAGGEPTILKDLPRLISHISKKTTMAHSLVSNSLFGDTMLHGLVEAGLQAYVASIDVDDTAGSKEDDIIKAGAGIKTLEKLRALNVPYLCANIVISAKNLASVVRVTETLSNKGIWVNLCPVIWGRGDKWEEVEEADNDYRLTMEHTDKLQKIAEELIALKKSGALILPTEQYLRDLPVYGASLTWKCFSETTPSAPTRLIVDADGALLTCINMRGEVTDKYSIFDLKDSSVYDQFAADWYNDAKSCKGCYWSTMVTAKERNNMLEIFKKEVLKGHEAKR</sequence>
<keyword evidence="1" id="KW-0949">S-adenosyl-L-methionine</keyword>
<dbReference type="InterPro" id="IPR050377">
    <property type="entry name" value="Radical_SAM_PqqE_MftC-like"/>
</dbReference>
<dbReference type="GO" id="GO:0051536">
    <property type="term" value="F:iron-sulfur cluster binding"/>
    <property type="evidence" value="ECO:0007669"/>
    <property type="project" value="UniProtKB-KW"/>
</dbReference>
<evidence type="ECO:0000256" key="3">
    <source>
        <dbReference type="ARBA" id="ARBA00023004"/>
    </source>
</evidence>
<dbReference type="PANTHER" id="PTHR11228">
    <property type="entry name" value="RADICAL SAM DOMAIN PROTEIN"/>
    <property type="match status" value="1"/>
</dbReference>
<dbReference type="InterPro" id="IPR013785">
    <property type="entry name" value="Aldolase_TIM"/>
</dbReference>
<keyword evidence="3" id="KW-0408">Iron</keyword>